<comment type="caution">
    <text evidence="1">The sequence shown here is derived from an EMBL/GenBank/DDBJ whole genome shotgun (WGS) entry which is preliminary data.</text>
</comment>
<dbReference type="RefSeq" id="WP_377180309.1">
    <property type="nucleotide sequence ID" value="NZ_JBHUOG010000001.1"/>
</dbReference>
<reference evidence="2" key="1">
    <citation type="journal article" date="2019" name="Int. J. Syst. Evol. Microbiol.">
        <title>The Global Catalogue of Microorganisms (GCM) 10K type strain sequencing project: providing services to taxonomists for standard genome sequencing and annotation.</title>
        <authorList>
            <consortium name="The Broad Institute Genomics Platform"/>
            <consortium name="The Broad Institute Genome Sequencing Center for Infectious Disease"/>
            <person name="Wu L."/>
            <person name="Ma J."/>
        </authorList>
    </citation>
    <scope>NUCLEOTIDE SEQUENCE [LARGE SCALE GENOMIC DNA]</scope>
    <source>
        <strain evidence="2">CCM 7044</strain>
    </source>
</reference>
<organism evidence="1 2">
    <name type="scientific">Promicromonospora vindobonensis</name>
    <dbReference type="NCBI Taxonomy" id="195748"/>
    <lineage>
        <taxon>Bacteria</taxon>
        <taxon>Bacillati</taxon>
        <taxon>Actinomycetota</taxon>
        <taxon>Actinomycetes</taxon>
        <taxon>Micrococcales</taxon>
        <taxon>Promicromonosporaceae</taxon>
        <taxon>Promicromonospora</taxon>
    </lineage>
</organism>
<protein>
    <recommendedName>
        <fullName evidence="3">Holliday junction resolvase</fullName>
    </recommendedName>
</protein>
<keyword evidence="2" id="KW-1185">Reference proteome</keyword>
<evidence type="ECO:0008006" key="3">
    <source>
        <dbReference type="Google" id="ProtNLM"/>
    </source>
</evidence>
<dbReference type="Proteomes" id="UP001597479">
    <property type="component" value="Unassembled WGS sequence"/>
</dbReference>
<proteinExistence type="predicted"/>
<gene>
    <name evidence="1" type="ORF">ACFS27_03290</name>
</gene>
<dbReference type="EMBL" id="JBHUOG010000001">
    <property type="protein sequence ID" value="MFD2792565.1"/>
    <property type="molecule type" value="Genomic_DNA"/>
</dbReference>
<evidence type="ECO:0000313" key="2">
    <source>
        <dbReference type="Proteomes" id="UP001597479"/>
    </source>
</evidence>
<sequence>MTNKPKAIGTAAESAVVKAARRLGFPHAERVVLHGNLDQGDVRLTPGLTAGVVLEVKGGNAARDASDLQILSWLDETETERRNAHADVAILVTQRRGVGPARAEQWWAHMHVRQLLDLRALHVSPATADDAVVRMTLAAALAQLRACGYGVPLTERNAA</sequence>
<accession>A0ABW5VQ57</accession>
<evidence type="ECO:0000313" key="1">
    <source>
        <dbReference type="EMBL" id="MFD2792565.1"/>
    </source>
</evidence>
<name>A0ABW5VQ57_9MICO</name>